<protein>
    <submittedName>
        <fullName evidence="2">Uncharacterized protein</fullName>
    </submittedName>
</protein>
<evidence type="ECO:0000313" key="3">
    <source>
        <dbReference type="Proteomes" id="UP000218209"/>
    </source>
</evidence>
<organism evidence="2 3">
    <name type="scientific">Porphyra umbilicalis</name>
    <name type="common">Purple laver</name>
    <name type="synonym">Red alga</name>
    <dbReference type="NCBI Taxonomy" id="2786"/>
    <lineage>
        <taxon>Eukaryota</taxon>
        <taxon>Rhodophyta</taxon>
        <taxon>Bangiophyceae</taxon>
        <taxon>Bangiales</taxon>
        <taxon>Bangiaceae</taxon>
        <taxon>Porphyra</taxon>
    </lineage>
</organism>
<dbReference type="Proteomes" id="UP000218209">
    <property type="component" value="Unassembled WGS sequence"/>
</dbReference>
<evidence type="ECO:0000313" key="2">
    <source>
        <dbReference type="EMBL" id="OSX78005.1"/>
    </source>
</evidence>
<keyword evidence="3" id="KW-1185">Reference proteome</keyword>
<dbReference type="EMBL" id="KV918823">
    <property type="protein sequence ID" value="OSX78005.1"/>
    <property type="molecule type" value="Genomic_DNA"/>
</dbReference>
<sequence>MAAAQAATTIGSLAGEAQRAPRRPPTPTPRQVLSAATEVAAGVATEPRAAPCRGPSRRSSRRGIPDGSNNHHPPRLEAFRTARSSLGGSFTLGGAVTPPRPSPPPFRAALPPRPAS</sequence>
<evidence type="ECO:0000256" key="1">
    <source>
        <dbReference type="SAM" id="MobiDB-lite"/>
    </source>
</evidence>
<feature type="region of interest" description="Disordered" evidence="1">
    <location>
        <begin position="1"/>
        <end position="116"/>
    </location>
</feature>
<gene>
    <name evidence="2" type="ORF">BU14_0126s0044</name>
</gene>
<dbReference type="AlphaFoldDB" id="A0A1X6PB86"/>
<reference evidence="2 3" key="1">
    <citation type="submission" date="2017-03" db="EMBL/GenBank/DDBJ databases">
        <title>WGS assembly of Porphyra umbilicalis.</title>
        <authorList>
            <person name="Brawley S.H."/>
            <person name="Blouin N.A."/>
            <person name="Ficko-Blean E."/>
            <person name="Wheeler G.L."/>
            <person name="Lohr M."/>
            <person name="Goodson H.V."/>
            <person name="Jenkins J.W."/>
            <person name="Blaby-Haas C.E."/>
            <person name="Helliwell K.E."/>
            <person name="Chan C."/>
            <person name="Marriage T."/>
            <person name="Bhattacharya D."/>
            <person name="Klein A.S."/>
            <person name="Badis Y."/>
            <person name="Brodie J."/>
            <person name="Cao Y."/>
            <person name="Collen J."/>
            <person name="Dittami S.M."/>
            <person name="Gachon C.M."/>
            <person name="Green B.R."/>
            <person name="Karpowicz S."/>
            <person name="Kim J.W."/>
            <person name="Kudahl U."/>
            <person name="Lin S."/>
            <person name="Michel G."/>
            <person name="Mittag M."/>
            <person name="Olson B.J."/>
            <person name="Pangilinan J."/>
            <person name="Peng Y."/>
            <person name="Qiu H."/>
            <person name="Shu S."/>
            <person name="Singer J.T."/>
            <person name="Smith A.G."/>
            <person name="Sprecher B.N."/>
            <person name="Wagner V."/>
            <person name="Wang W."/>
            <person name="Wang Z.-Y."/>
            <person name="Yan J."/>
            <person name="Yarish C."/>
            <person name="Zoeuner-Riek S."/>
            <person name="Zhuang Y."/>
            <person name="Zou Y."/>
            <person name="Lindquist E.A."/>
            <person name="Grimwood J."/>
            <person name="Barry K."/>
            <person name="Rokhsar D.S."/>
            <person name="Schmutz J."/>
            <person name="Stiller J.W."/>
            <person name="Grossman A.R."/>
            <person name="Prochnik S.E."/>
        </authorList>
    </citation>
    <scope>NUCLEOTIDE SEQUENCE [LARGE SCALE GENOMIC DNA]</scope>
    <source>
        <strain evidence="2">4086291</strain>
    </source>
</reference>
<feature type="compositionally biased region" description="Low complexity" evidence="1">
    <location>
        <begin position="29"/>
        <end position="54"/>
    </location>
</feature>
<name>A0A1X6PB86_PORUM</name>
<feature type="compositionally biased region" description="Polar residues" evidence="1">
    <location>
        <begin position="1"/>
        <end position="11"/>
    </location>
</feature>
<feature type="compositionally biased region" description="Pro residues" evidence="1">
    <location>
        <begin position="98"/>
        <end position="116"/>
    </location>
</feature>
<accession>A0A1X6PB86</accession>
<proteinExistence type="predicted"/>